<sequence length="110" mass="11971">MANIKKTIAAFAASVAMFGAVAAPTVNNIITANPIVASAAWEGNVDFWVDIKGNTVFRSGPGQNYSVVASIKNRTYGKSVHLTRVAATANGTWYYSQYDHGYVRLDRIIW</sequence>
<evidence type="ECO:0000256" key="1">
    <source>
        <dbReference type="SAM" id="SignalP"/>
    </source>
</evidence>
<comment type="caution">
    <text evidence="2">The sequence shown here is derived from an EMBL/GenBank/DDBJ whole genome shotgun (WGS) entry which is preliminary data.</text>
</comment>
<keyword evidence="1" id="KW-0732">Signal</keyword>
<dbReference type="OrthoDB" id="9790951at2"/>
<dbReference type="Proteomes" id="UP000019365">
    <property type="component" value="Unassembled WGS sequence"/>
</dbReference>
<accession>W7UWD5</accession>
<dbReference type="Gene3D" id="2.30.30.40">
    <property type="entry name" value="SH3 Domains"/>
    <property type="match status" value="1"/>
</dbReference>
<keyword evidence="3" id="KW-1185">Reference proteome</keyword>
<dbReference type="AlphaFoldDB" id="W7UWD5"/>
<name>W7UWD5_RUMFL</name>
<feature type="signal peptide" evidence="1">
    <location>
        <begin position="1"/>
        <end position="22"/>
    </location>
</feature>
<reference evidence="2 3" key="1">
    <citation type="journal article" date="2014" name="PLoS ONE">
        <title>Rumen cellulosomics: divergent fiber-degrading strategies revealed by comparative genome-wide analysis of six ruminococcal strains.</title>
        <authorList>
            <person name="Dassa B."/>
            <person name="Borovok I."/>
            <person name="Ruimy-Israeli V."/>
            <person name="Lamed R."/>
            <person name="Flint H.J."/>
            <person name="Duncan S.H."/>
            <person name="Henrissat B."/>
            <person name="Coutinho P."/>
            <person name="Morrison M."/>
            <person name="Mosoni P."/>
            <person name="Yeoman C.J."/>
            <person name="White B.A."/>
            <person name="Bayer E.A."/>
        </authorList>
    </citation>
    <scope>NUCLEOTIDE SEQUENCE [LARGE SCALE GENOMIC DNA]</scope>
    <source>
        <strain evidence="2 3">007c</strain>
    </source>
</reference>
<organism evidence="2 3">
    <name type="scientific">Ruminococcus flavefaciens 007c</name>
    <dbReference type="NCBI Taxonomy" id="1341157"/>
    <lineage>
        <taxon>Bacteria</taxon>
        <taxon>Bacillati</taxon>
        <taxon>Bacillota</taxon>
        <taxon>Clostridia</taxon>
        <taxon>Eubacteriales</taxon>
        <taxon>Oscillospiraceae</taxon>
        <taxon>Ruminococcus</taxon>
    </lineage>
</organism>
<feature type="chain" id="PRO_5038433310" description="SH3b domain-containing protein" evidence="1">
    <location>
        <begin position="23"/>
        <end position="110"/>
    </location>
</feature>
<dbReference type="PATRIC" id="fig|1341157.4.peg.2701"/>
<dbReference type="RefSeq" id="WP_037300712.1">
    <property type="nucleotide sequence ID" value="NZ_ATAX01000032.1"/>
</dbReference>
<protein>
    <recommendedName>
        <fullName evidence="4">SH3b domain-containing protein</fullName>
    </recommendedName>
</protein>
<evidence type="ECO:0000313" key="2">
    <source>
        <dbReference type="EMBL" id="EWM52657.1"/>
    </source>
</evidence>
<proteinExistence type="predicted"/>
<dbReference type="EMBL" id="ATAX01000032">
    <property type="protein sequence ID" value="EWM52657.1"/>
    <property type="molecule type" value="Genomic_DNA"/>
</dbReference>
<evidence type="ECO:0008006" key="4">
    <source>
        <dbReference type="Google" id="ProtNLM"/>
    </source>
</evidence>
<gene>
    <name evidence="2" type="ORF">RF007C_00730</name>
</gene>
<evidence type="ECO:0000313" key="3">
    <source>
        <dbReference type="Proteomes" id="UP000019365"/>
    </source>
</evidence>